<evidence type="ECO:0000313" key="1">
    <source>
        <dbReference type="EMBL" id="TKW03229.1"/>
    </source>
</evidence>
<proteinExistence type="predicted"/>
<organism evidence="1 2">
    <name type="scientific">Setaria viridis</name>
    <name type="common">Green bristlegrass</name>
    <name type="synonym">Setaria italica subsp. viridis</name>
    <dbReference type="NCBI Taxonomy" id="4556"/>
    <lineage>
        <taxon>Eukaryota</taxon>
        <taxon>Viridiplantae</taxon>
        <taxon>Streptophyta</taxon>
        <taxon>Embryophyta</taxon>
        <taxon>Tracheophyta</taxon>
        <taxon>Spermatophyta</taxon>
        <taxon>Magnoliopsida</taxon>
        <taxon>Liliopsida</taxon>
        <taxon>Poales</taxon>
        <taxon>Poaceae</taxon>
        <taxon>PACMAD clade</taxon>
        <taxon>Panicoideae</taxon>
        <taxon>Panicodae</taxon>
        <taxon>Paniceae</taxon>
        <taxon>Cenchrinae</taxon>
        <taxon>Setaria</taxon>
    </lineage>
</organism>
<keyword evidence="2" id="KW-1185">Reference proteome</keyword>
<gene>
    <name evidence="1" type="ORF">SEVIR_7G011305v2</name>
</gene>
<accession>A0A4U6TRC8</accession>
<reference evidence="1" key="1">
    <citation type="submission" date="2019-03" db="EMBL/GenBank/DDBJ databases">
        <title>WGS assembly of Setaria viridis.</title>
        <authorList>
            <person name="Huang P."/>
            <person name="Jenkins J."/>
            <person name="Grimwood J."/>
            <person name="Barry K."/>
            <person name="Healey A."/>
            <person name="Mamidi S."/>
            <person name="Sreedasyam A."/>
            <person name="Shu S."/>
            <person name="Feldman M."/>
            <person name="Wu J."/>
            <person name="Yu Y."/>
            <person name="Chen C."/>
            <person name="Johnson J."/>
            <person name="Rokhsar D."/>
            <person name="Baxter I."/>
            <person name="Schmutz J."/>
            <person name="Brutnell T."/>
            <person name="Kellogg E."/>
        </authorList>
    </citation>
    <scope>NUCLEOTIDE SEQUENCE [LARGE SCALE GENOMIC DNA]</scope>
</reference>
<protein>
    <submittedName>
        <fullName evidence="1">Uncharacterized protein</fullName>
    </submittedName>
</protein>
<name>A0A4U6TRC8_SETVI</name>
<sequence length="72" mass="7971">MVYELVANFFTIFLPFSVGQGTAIWGYSACHLLCHQNSLCNFDAVATICSLHTRIRSLYVSLIVTLNARATS</sequence>
<dbReference type="EMBL" id="CM016558">
    <property type="protein sequence ID" value="TKW03229.1"/>
    <property type="molecule type" value="Genomic_DNA"/>
</dbReference>
<dbReference type="AlphaFoldDB" id="A0A4U6TRC8"/>
<evidence type="ECO:0000313" key="2">
    <source>
        <dbReference type="Proteomes" id="UP000298652"/>
    </source>
</evidence>
<dbReference type="Proteomes" id="UP000298652">
    <property type="component" value="Chromosome 7"/>
</dbReference>
<dbReference type="Gramene" id="TKW03229">
    <property type="protein sequence ID" value="TKW03229"/>
    <property type="gene ID" value="SEVIR_7G011305v2"/>
</dbReference>